<evidence type="ECO:0000313" key="7">
    <source>
        <dbReference type="EMBL" id="EPR33214.1"/>
    </source>
</evidence>
<dbReference type="OrthoDB" id="9809073at2"/>
<reference evidence="7 8" key="1">
    <citation type="journal article" date="2013" name="Genome Announc.">
        <title>Draft genome sequences for three mercury-methylating, sulfate-reducing bacteria.</title>
        <authorList>
            <person name="Brown S.D."/>
            <person name="Hurt R.A.Jr."/>
            <person name="Gilmour C.C."/>
            <person name="Elias D.A."/>
        </authorList>
    </citation>
    <scope>NUCLEOTIDE SEQUENCE [LARGE SCALE GENOMIC DNA]</scope>
    <source>
        <strain evidence="7 8">DSM 2059</strain>
    </source>
</reference>
<name>S7UH99_DESML</name>
<evidence type="ECO:0000313" key="8">
    <source>
        <dbReference type="Proteomes" id="UP000014977"/>
    </source>
</evidence>
<feature type="compositionally biased region" description="Basic and acidic residues" evidence="6">
    <location>
        <begin position="120"/>
        <end position="133"/>
    </location>
</feature>
<dbReference type="HAMAP" id="MF_01368">
    <property type="entry name" value="Ribosomal_bL17"/>
    <property type="match status" value="1"/>
</dbReference>
<gene>
    <name evidence="4" type="primary">rplQ</name>
    <name evidence="7" type="ORF">dsmv_3563</name>
</gene>
<dbReference type="NCBIfam" id="TIGR00059">
    <property type="entry name" value="L17"/>
    <property type="match status" value="1"/>
</dbReference>
<evidence type="ECO:0000256" key="3">
    <source>
        <dbReference type="ARBA" id="ARBA00023274"/>
    </source>
</evidence>
<dbReference type="Proteomes" id="UP000014977">
    <property type="component" value="Unassembled WGS sequence"/>
</dbReference>
<dbReference type="SUPFAM" id="SSF64263">
    <property type="entry name" value="Prokaryotic ribosomal protein L17"/>
    <property type="match status" value="1"/>
</dbReference>
<comment type="caution">
    <text evidence="7">The sequence shown here is derived from an EMBL/GenBank/DDBJ whole genome shotgun (WGS) entry which is preliminary data.</text>
</comment>
<dbReference type="InterPro" id="IPR047859">
    <property type="entry name" value="Ribosomal_bL17_CS"/>
</dbReference>
<dbReference type="STRING" id="897.B2D07_14800"/>
<dbReference type="Pfam" id="PF01196">
    <property type="entry name" value="Ribosomal_L17"/>
    <property type="match status" value="1"/>
</dbReference>
<evidence type="ECO:0000256" key="4">
    <source>
        <dbReference type="HAMAP-Rule" id="MF_01368"/>
    </source>
</evidence>
<dbReference type="PANTHER" id="PTHR14413:SF16">
    <property type="entry name" value="LARGE RIBOSOMAL SUBUNIT PROTEIN BL17M"/>
    <property type="match status" value="1"/>
</dbReference>
<dbReference type="Gene3D" id="3.90.1030.10">
    <property type="entry name" value="Ribosomal protein L17"/>
    <property type="match status" value="1"/>
</dbReference>
<dbReference type="GO" id="GO:0022625">
    <property type="term" value="C:cytosolic large ribosomal subunit"/>
    <property type="evidence" value="ECO:0007669"/>
    <property type="project" value="TreeGrafter"/>
</dbReference>
<comment type="subunit">
    <text evidence="4">Part of the 50S ribosomal subunit. Contacts protein L32.</text>
</comment>
<dbReference type="AlphaFoldDB" id="S7UH99"/>
<evidence type="ECO:0000256" key="5">
    <source>
        <dbReference type="RuleBase" id="RU000660"/>
    </source>
</evidence>
<dbReference type="RefSeq" id="WP_020878719.1">
    <property type="nucleotide sequence ID" value="NZ_ATHJ01000129.1"/>
</dbReference>
<dbReference type="PATRIC" id="fig|1121405.3.peg.4163"/>
<evidence type="ECO:0000256" key="2">
    <source>
        <dbReference type="ARBA" id="ARBA00022980"/>
    </source>
</evidence>
<dbReference type="InterPro" id="IPR000456">
    <property type="entry name" value="Ribosomal_bL17"/>
</dbReference>
<accession>S7UH99</accession>
<feature type="region of interest" description="Disordered" evidence="6">
    <location>
        <begin position="120"/>
        <end position="167"/>
    </location>
</feature>
<feature type="compositionally biased region" description="Low complexity" evidence="6">
    <location>
        <begin position="134"/>
        <end position="147"/>
    </location>
</feature>
<keyword evidence="8" id="KW-1185">Reference proteome</keyword>
<dbReference type="GO" id="GO:0006412">
    <property type="term" value="P:translation"/>
    <property type="evidence" value="ECO:0007669"/>
    <property type="project" value="UniProtKB-UniRule"/>
</dbReference>
<evidence type="ECO:0000256" key="6">
    <source>
        <dbReference type="SAM" id="MobiDB-lite"/>
    </source>
</evidence>
<dbReference type="PANTHER" id="PTHR14413">
    <property type="entry name" value="RIBOSOMAL PROTEIN L17"/>
    <property type="match status" value="1"/>
</dbReference>
<comment type="similarity">
    <text evidence="1 4 5">Belongs to the bacterial ribosomal protein bL17 family.</text>
</comment>
<dbReference type="PROSITE" id="PS01167">
    <property type="entry name" value="RIBOSOMAL_L17"/>
    <property type="match status" value="1"/>
</dbReference>
<dbReference type="GO" id="GO:0003735">
    <property type="term" value="F:structural constituent of ribosome"/>
    <property type="evidence" value="ECO:0007669"/>
    <property type="project" value="InterPro"/>
</dbReference>
<organism evidence="7 8">
    <name type="scientific">Desulfococcus multivorans DSM 2059</name>
    <dbReference type="NCBI Taxonomy" id="1121405"/>
    <lineage>
        <taxon>Bacteria</taxon>
        <taxon>Pseudomonadati</taxon>
        <taxon>Thermodesulfobacteriota</taxon>
        <taxon>Desulfobacteria</taxon>
        <taxon>Desulfobacterales</taxon>
        <taxon>Desulfococcaceae</taxon>
        <taxon>Desulfococcus</taxon>
    </lineage>
</organism>
<protein>
    <recommendedName>
        <fullName evidence="4">Large ribosomal subunit protein bL17</fullName>
    </recommendedName>
</protein>
<dbReference type="eggNOG" id="COG0203">
    <property type="taxonomic scope" value="Bacteria"/>
</dbReference>
<evidence type="ECO:0000256" key="1">
    <source>
        <dbReference type="ARBA" id="ARBA00008777"/>
    </source>
</evidence>
<dbReference type="FunFam" id="3.90.1030.10:FF:000001">
    <property type="entry name" value="50S ribosomal protein L17"/>
    <property type="match status" value="1"/>
</dbReference>
<keyword evidence="2 4" id="KW-0689">Ribosomal protein</keyword>
<proteinExistence type="inferred from homology"/>
<sequence>MRHRKAGVKLGRNSSHRKAMFRNMVTSLFKYDRIRTTDAKAKALRGWADHIVTLAKRGDLHARRQALSIIREQAVVHRLFDEARERFGDIHGGYTRIVKVGRRPGDAAAMSMIELVAADKRKAPKAPKVEKAAPVETAPTAETAPEAESIKGTGEGEPATETKSEVQ</sequence>
<keyword evidence="3 4" id="KW-0687">Ribonucleoprotein</keyword>
<dbReference type="EMBL" id="ATHJ01000129">
    <property type="protein sequence ID" value="EPR33214.1"/>
    <property type="molecule type" value="Genomic_DNA"/>
</dbReference>
<dbReference type="InterPro" id="IPR036373">
    <property type="entry name" value="Ribosomal_bL17_sf"/>
</dbReference>